<organism evidence="4 5">
    <name type="scientific">Chitinimonas viridis</name>
    <dbReference type="NCBI Taxonomy" id="664880"/>
    <lineage>
        <taxon>Bacteria</taxon>
        <taxon>Pseudomonadati</taxon>
        <taxon>Pseudomonadota</taxon>
        <taxon>Betaproteobacteria</taxon>
        <taxon>Neisseriales</taxon>
        <taxon>Chitinibacteraceae</taxon>
        <taxon>Chitinimonas</taxon>
    </lineage>
</organism>
<evidence type="ECO:0000259" key="3">
    <source>
        <dbReference type="Pfam" id="PF00535"/>
    </source>
</evidence>
<evidence type="ECO:0000256" key="1">
    <source>
        <dbReference type="ARBA" id="ARBA00022676"/>
    </source>
</evidence>
<evidence type="ECO:0000256" key="2">
    <source>
        <dbReference type="ARBA" id="ARBA00022679"/>
    </source>
</evidence>
<protein>
    <submittedName>
        <fullName evidence="4">Glycosyltransferase</fullName>
        <ecNumber evidence="4">2.4.-.-</ecNumber>
    </submittedName>
</protein>
<dbReference type="PANTHER" id="PTHR22916">
    <property type="entry name" value="GLYCOSYLTRANSFERASE"/>
    <property type="match status" value="1"/>
</dbReference>
<evidence type="ECO:0000313" key="4">
    <source>
        <dbReference type="EMBL" id="MDN3576877.1"/>
    </source>
</evidence>
<comment type="caution">
    <text evidence="4">The sequence shown here is derived from an EMBL/GenBank/DDBJ whole genome shotgun (WGS) entry which is preliminary data.</text>
</comment>
<dbReference type="RefSeq" id="WP_290332363.1">
    <property type="nucleotide sequence ID" value="NZ_JAUFPU010000008.1"/>
</dbReference>
<dbReference type="PANTHER" id="PTHR22916:SF51">
    <property type="entry name" value="GLYCOSYLTRANSFERASE EPSH-RELATED"/>
    <property type="match status" value="1"/>
</dbReference>
<keyword evidence="5" id="KW-1185">Reference proteome</keyword>
<dbReference type="Gene3D" id="3.90.550.10">
    <property type="entry name" value="Spore Coat Polysaccharide Biosynthesis Protein SpsA, Chain A"/>
    <property type="match status" value="1"/>
</dbReference>
<dbReference type="CDD" id="cd00761">
    <property type="entry name" value="Glyco_tranf_GTA_type"/>
    <property type="match status" value="1"/>
</dbReference>
<reference evidence="4" key="1">
    <citation type="journal article" date="2014" name="Int. J. Syst. Evol. Microbiol.">
        <title>Complete genome of a new Firmicutes species belonging to the dominant human colonic microbiota ('Ruminococcus bicirculans') reveals two chromosomes and a selective capacity to utilize plant glucans.</title>
        <authorList>
            <consortium name="NISC Comparative Sequencing Program"/>
            <person name="Wegmann U."/>
            <person name="Louis P."/>
            <person name="Goesmann A."/>
            <person name="Henrissat B."/>
            <person name="Duncan S.H."/>
            <person name="Flint H.J."/>
        </authorList>
    </citation>
    <scope>NUCLEOTIDE SEQUENCE</scope>
    <source>
        <strain evidence="4">CECT 7703</strain>
    </source>
</reference>
<dbReference type="InterPro" id="IPR001173">
    <property type="entry name" value="Glyco_trans_2-like"/>
</dbReference>
<feature type="domain" description="Glycosyltransferase 2-like" evidence="3">
    <location>
        <begin position="7"/>
        <end position="133"/>
    </location>
</feature>
<reference evidence="4" key="2">
    <citation type="submission" date="2023-06" db="EMBL/GenBank/DDBJ databases">
        <authorList>
            <person name="Lucena T."/>
            <person name="Sun Q."/>
        </authorList>
    </citation>
    <scope>NUCLEOTIDE SEQUENCE</scope>
    <source>
        <strain evidence="4">CECT 7703</strain>
    </source>
</reference>
<dbReference type="GO" id="GO:0016757">
    <property type="term" value="F:glycosyltransferase activity"/>
    <property type="evidence" value="ECO:0007669"/>
    <property type="project" value="UniProtKB-KW"/>
</dbReference>
<dbReference type="InterPro" id="IPR029044">
    <property type="entry name" value="Nucleotide-diphossugar_trans"/>
</dbReference>
<accession>A0ABT8B3N9</accession>
<sequence length="321" mass="35980">MSAPQVSVIVPVHNAAGHLEALLASLAAQTQPGLEFLLVDDGSQDDSLAMLQAFAIQEPRARVFHHPQAKGSAAARNTAIAAAQGEYLGFADADDICMPAQYQRLFQLAQDQRLDVAYCNAYCFGQQPGDSTQLVCSKRKLDGVRQGRDWLIHGWQVGERVSATWLSLVRRELVIAGGLRFPDGEIMDDELWTPSLMLRAERVAWLPEPLYYYRNHLDSITQTRQPEKVMRRLQSLCRVADALFQLAALQQGELALALRWHAYLNGDAALGLLKRLPIKHGRREAYVSLRESGVLDKLWRQAPTFRLAKRLLRESVIARFA</sequence>
<name>A0ABT8B3N9_9NEIS</name>
<evidence type="ECO:0000313" key="5">
    <source>
        <dbReference type="Proteomes" id="UP001180081"/>
    </source>
</evidence>
<keyword evidence="2 4" id="KW-0808">Transferase</keyword>
<dbReference type="EC" id="2.4.-.-" evidence="4"/>
<gene>
    <name evidence="4" type="ORF">QWZ03_08880</name>
</gene>
<dbReference type="Proteomes" id="UP001180081">
    <property type="component" value="Unassembled WGS sequence"/>
</dbReference>
<proteinExistence type="predicted"/>
<keyword evidence="1 4" id="KW-0328">Glycosyltransferase</keyword>
<dbReference type="Pfam" id="PF00535">
    <property type="entry name" value="Glycos_transf_2"/>
    <property type="match status" value="1"/>
</dbReference>
<dbReference type="EMBL" id="JAUFPU010000008">
    <property type="protein sequence ID" value="MDN3576877.1"/>
    <property type="molecule type" value="Genomic_DNA"/>
</dbReference>
<dbReference type="SUPFAM" id="SSF53448">
    <property type="entry name" value="Nucleotide-diphospho-sugar transferases"/>
    <property type="match status" value="1"/>
</dbReference>